<organism evidence="1 2">
    <name type="scientific">Steinernema carpocapsae</name>
    <name type="common">Entomopathogenic nematode</name>
    <dbReference type="NCBI Taxonomy" id="34508"/>
    <lineage>
        <taxon>Eukaryota</taxon>
        <taxon>Metazoa</taxon>
        <taxon>Ecdysozoa</taxon>
        <taxon>Nematoda</taxon>
        <taxon>Chromadorea</taxon>
        <taxon>Rhabditida</taxon>
        <taxon>Tylenchina</taxon>
        <taxon>Panagrolaimomorpha</taxon>
        <taxon>Strongyloidoidea</taxon>
        <taxon>Steinernematidae</taxon>
        <taxon>Steinernema</taxon>
    </lineage>
</organism>
<comment type="caution">
    <text evidence="1">The sequence shown here is derived from an EMBL/GenBank/DDBJ whole genome shotgun (WGS) entry which is preliminary data.</text>
</comment>
<reference evidence="1 2" key="2">
    <citation type="journal article" date="2019" name="G3 (Bethesda)">
        <title>Hybrid Assembly of the Genome of the Entomopathogenic Nematode Steinernema carpocapsae Identifies the X-Chromosome.</title>
        <authorList>
            <person name="Serra L."/>
            <person name="Macchietto M."/>
            <person name="Macias-Munoz A."/>
            <person name="McGill C.J."/>
            <person name="Rodriguez I.M."/>
            <person name="Rodriguez B."/>
            <person name="Murad R."/>
            <person name="Mortazavi A."/>
        </authorList>
    </citation>
    <scope>NUCLEOTIDE SEQUENCE [LARGE SCALE GENOMIC DNA]</scope>
    <source>
        <strain evidence="1 2">ALL</strain>
    </source>
</reference>
<protein>
    <submittedName>
        <fullName evidence="1">Uncharacterized protein</fullName>
    </submittedName>
</protein>
<keyword evidence="2" id="KW-1185">Reference proteome</keyword>
<dbReference type="EMBL" id="AZBU02000007">
    <property type="protein sequence ID" value="TKR69074.1"/>
    <property type="molecule type" value="Genomic_DNA"/>
</dbReference>
<name>A0A4U5MI91_STECR</name>
<evidence type="ECO:0000313" key="2">
    <source>
        <dbReference type="Proteomes" id="UP000298663"/>
    </source>
</evidence>
<proteinExistence type="predicted"/>
<gene>
    <name evidence="1" type="ORF">L596_021274</name>
</gene>
<dbReference type="AlphaFoldDB" id="A0A4U5MI91"/>
<sequence length="250" mass="28593">MDSLPAIFIEAVHKHLNDDGRLDENLQHLSSYWGLPKTREEFKELSICIDENEDGAEILTFLDELPLNWADEPDCVNQYAVKSVMLRSGPYLEIPHPFSSKAADLLTRAIRDSVPVELIVCGHGDNPLSPRSANFLNNVPRISRFVQIGYTNPAIIPFIIKAIELGTLERFVATTQVSHELGSAFVKWISCRNFRYLKVTVLHGSPVEAKSLFDWIYDTRNEVKRMGRRKIGVFSYDYFTDVVEFRVTTW</sequence>
<dbReference type="Proteomes" id="UP000298663">
    <property type="component" value="Unassembled WGS sequence"/>
</dbReference>
<evidence type="ECO:0000313" key="1">
    <source>
        <dbReference type="EMBL" id="TKR69074.1"/>
    </source>
</evidence>
<accession>A0A4U5MI91</accession>
<reference evidence="1 2" key="1">
    <citation type="journal article" date="2015" name="Genome Biol.">
        <title>Comparative genomics of Steinernema reveals deeply conserved gene regulatory networks.</title>
        <authorList>
            <person name="Dillman A.R."/>
            <person name="Macchietto M."/>
            <person name="Porter C.F."/>
            <person name="Rogers A."/>
            <person name="Williams B."/>
            <person name="Antoshechkin I."/>
            <person name="Lee M.M."/>
            <person name="Goodwin Z."/>
            <person name="Lu X."/>
            <person name="Lewis E.E."/>
            <person name="Goodrich-Blair H."/>
            <person name="Stock S.P."/>
            <person name="Adams B.J."/>
            <person name="Sternberg P.W."/>
            <person name="Mortazavi A."/>
        </authorList>
    </citation>
    <scope>NUCLEOTIDE SEQUENCE [LARGE SCALE GENOMIC DNA]</scope>
    <source>
        <strain evidence="1 2">ALL</strain>
    </source>
</reference>